<feature type="domain" description="Cytochrome b561 bacterial/Ni-hydrogenase" evidence="14">
    <location>
        <begin position="8"/>
        <end position="173"/>
    </location>
</feature>
<feature type="transmembrane region" description="Helical" evidence="13">
    <location>
        <begin position="12"/>
        <end position="29"/>
    </location>
</feature>
<evidence type="ECO:0000256" key="7">
    <source>
        <dbReference type="ARBA" id="ARBA00022723"/>
    </source>
</evidence>
<dbReference type="GO" id="GO:0005886">
    <property type="term" value="C:plasma membrane"/>
    <property type="evidence" value="ECO:0007669"/>
    <property type="project" value="UniProtKB-SubCell"/>
</dbReference>
<dbReference type="PANTHER" id="PTHR30529">
    <property type="entry name" value="CYTOCHROME B561"/>
    <property type="match status" value="1"/>
</dbReference>
<proteinExistence type="inferred from homology"/>
<evidence type="ECO:0000313" key="15">
    <source>
        <dbReference type="EMBL" id="KPQ29994.1"/>
    </source>
</evidence>
<keyword evidence="3" id="KW-0813">Transport</keyword>
<evidence type="ECO:0000256" key="2">
    <source>
        <dbReference type="ARBA" id="ARBA00004651"/>
    </source>
</evidence>
<feature type="transmembrane region" description="Helical" evidence="13">
    <location>
        <begin position="142"/>
        <end position="163"/>
    </location>
</feature>
<evidence type="ECO:0000259" key="14">
    <source>
        <dbReference type="Pfam" id="PF01292"/>
    </source>
</evidence>
<dbReference type="InterPro" id="IPR052168">
    <property type="entry name" value="Cytochrome_b561_oxidase"/>
</dbReference>
<keyword evidence="5" id="KW-0349">Heme</keyword>
<evidence type="ECO:0000256" key="8">
    <source>
        <dbReference type="ARBA" id="ARBA00022982"/>
    </source>
</evidence>
<dbReference type="PATRIC" id="fig|1305731.5.peg.2436"/>
<comment type="similarity">
    <text evidence="12">Belongs to the cytochrome b561 family.</text>
</comment>
<feature type="transmembrane region" description="Helical" evidence="13">
    <location>
        <begin position="49"/>
        <end position="70"/>
    </location>
</feature>
<evidence type="ECO:0000256" key="11">
    <source>
        <dbReference type="ARBA" id="ARBA00023136"/>
    </source>
</evidence>
<dbReference type="Pfam" id="PF01292">
    <property type="entry name" value="Ni_hydr_CYTB"/>
    <property type="match status" value="1"/>
</dbReference>
<evidence type="ECO:0000256" key="3">
    <source>
        <dbReference type="ARBA" id="ARBA00022448"/>
    </source>
</evidence>
<keyword evidence="6 13" id="KW-0812">Transmembrane</keyword>
<dbReference type="GO" id="GO:0022904">
    <property type="term" value="P:respiratory electron transport chain"/>
    <property type="evidence" value="ECO:0007669"/>
    <property type="project" value="InterPro"/>
</dbReference>
<organism evidence="15 16">
    <name type="scientific">Marinobacter excellens HL-55</name>
    <dbReference type="NCBI Taxonomy" id="1305731"/>
    <lineage>
        <taxon>Bacteria</taxon>
        <taxon>Pseudomonadati</taxon>
        <taxon>Pseudomonadota</taxon>
        <taxon>Gammaproteobacteria</taxon>
        <taxon>Pseudomonadales</taxon>
        <taxon>Marinobacteraceae</taxon>
        <taxon>Marinobacter</taxon>
    </lineage>
</organism>
<keyword evidence="10" id="KW-0408">Iron</keyword>
<dbReference type="GO" id="GO:0020037">
    <property type="term" value="F:heme binding"/>
    <property type="evidence" value="ECO:0007669"/>
    <property type="project" value="TreeGrafter"/>
</dbReference>
<dbReference type="STRING" id="1305731.GCA_000934705_01120"/>
<reference evidence="15 16" key="1">
    <citation type="submission" date="2015-09" db="EMBL/GenBank/DDBJ databases">
        <title>Identification and resolution of microdiversity through metagenomic sequencing of parallel consortia.</title>
        <authorList>
            <person name="Nelson W.C."/>
            <person name="Romine M.F."/>
            <person name="Lindemann S.R."/>
        </authorList>
    </citation>
    <scope>NUCLEOTIDE SEQUENCE [LARGE SCALE GENOMIC DNA]</scope>
    <source>
        <strain evidence="15">HL-55</strain>
    </source>
</reference>
<protein>
    <submittedName>
        <fullName evidence="15">Cytochrome b561</fullName>
    </submittedName>
</protein>
<dbReference type="GO" id="GO:0046872">
    <property type="term" value="F:metal ion binding"/>
    <property type="evidence" value="ECO:0007669"/>
    <property type="project" value="UniProtKB-KW"/>
</dbReference>
<evidence type="ECO:0000256" key="9">
    <source>
        <dbReference type="ARBA" id="ARBA00022989"/>
    </source>
</evidence>
<evidence type="ECO:0000313" key="16">
    <source>
        <dbReference type="Proteomes" id="UP000050416"/>
    </source>
</evidence>
<name>A0A0N8KL55_9GAMM</name>
<evidence type="ECO:0000256" key="6">
    <source>
        <dbReference type="ARBA" id="ARBA00022692"/>
    </source>
</evidence>
<dbReference type="InterPro" id="IPR011577">
    <property type="entry name" value="Cyt_b561_bac/Ni-Hgenase"/>
</dbReference>
<keyword evidence="9 13" id="KW-1133">Transmembrane helix</keyword>
<evidence type="ECO:0000256" key="12">
    <source>
        <dbReference type="ARBA" id="ARBA00037975"/>
    </source>
</evidence>
<dbReference type="OrthoDB" id="9793784at2"/>
<comment type="cofactor">
    <cofactor evidence="1">
        <name>heme b</name>
        <dbReference type="ChEBI" id="CHEBI:60344"/>
    </cofactor>
</comment>
<dbReference type="EMBL" id="LJZQ01000003">
    <property type="protein sequence ID" value="KPQ29994.1"/>
    <property type="molecule type" value="Genomic_DNA"/>
</dbReference>
<dbReference type="Gene3D" id="1.20.950.20">
    <property type="entry name" value="Transmembrane di-heme cytochromes, Chain C"/>
    <property type="match status" value="1"/>
</dbReference>
<evidence type="ECO:0000256" key="13">
    <source>
        <dbReference type="SAM" id="Phobius"/>
    </source>
</evidence>
<evidence type="ECO:0000256" key="10">
    <source>
        <dbReference type="ARBA" id="ARBA00023004"/>
    </source>
</evidence>
<evidence type="ECO:0000256" key="1">
    <source>
        <dbReference type="ARBA" id="ARBA00001970"/>
    </source>
</evidence>
<accession>A0A0N8KL55</accession>
<dbReference type="GO" id="GO:0009055">
    <property type="term" value="F:electron transfer activity"/>
    <property type="evidence" value="ECO:0007669"/>
    <property type="project" value="InterPro"/>
</dbReference>
<evidence type="ECO:0000256" key="4">
    <source>
        <dbReference type="ARBA" id="ARBA00022475"/>
    </source>
</evidence>
<dbReference type="InterPro" id="IPR016174">
    <property type="entry name" value="Di-haem_cyt_TM"/>
</dbReference>
<dbReference type="AlphaFoldDB" id="A0A0N8KL55"/>
<feature type="transmembrane region" description="Helical" evidence="13">
    <location>
        <begin position="91"/>
        <end position="110"/>
    </location>
</feature>
<comment type="caution">
    <text evidence="15">The sequence shown here is derived from an EMBL/GenBank/DDBJ whole genome shotgun (WGS) entry which is preliminary data.</text>
</comment>
<keyword evidence="8" id="KW-0249">Electron transport</keyword>
<keyword evidence="4" id="KW-1003">Cell membrane</keyword>
<evidence type="ECO:0000256" key="5">
    <source>
        <dbReference type="ARBA" id="ARBA00022617"/>
    </source>
</evidence>
<dbReference type="Proteomes" id="UP000050416">
    <property type="component" value="Unassembled WGS sequence"/>
</dbReference>
<keyword evidence="11 13" id="KW-0472">Membrane</keyword>
<dbReference type="SUPFAM" id="SSF81342">
    <property type="entry name" value="Transmembrane di-heme cytochromes"/>
    <property type="match status" value="1"/>
</dbReference>
<gene>
    <name evidence="15" type="primary">cybB</name>
    <name evidence="15" type="ORF">HLUCCX14_02640</name>
</gene>
<comment type="subcellular location">
    <subcellularLocation>
        <location evidence="2">Cell membrane</location>
        <topology evidence="2">Multi-pass membrane protein</topology>
    </subcellularLocation>
</comment>
<keyword evidence="7" id="KW-0479">Metal-binding</keyword>
<sequence length="173" mass="19149">MINDSKQRYGSVSKFLHWGMALLVIWQLLKFGDRITEGEHWVGQTLVPFHISIGSLILVLIVVRLFWAASQRGQRPEQDPAMATLVKAGHGLLYLGLFLMPVTGMLFMVGNGYGVSAFGVDIFAKGDEIAWAATLGQLHSPLAWALTALIVGHIGMALIHHFVKRDDTLKRML</sequence>
<dbReference type="PANTHER" id="PTHR30529:SF1">
    <property type="entry name" value="CYTOCHROME B561 HOMOLOG 2"/>
    <property type="match status" value="1"/>
</dbReference>